<dbReference type="EMBL" id="ML996089">
    <property type="protein sequence ID" value="KAF2150684.1"/>
    <property type="molecule type" value="Genomic_DNA"/>
</dbReference>
<evidence type="ECO:0000256" key="1">
    <source>
        <dbReference type="ARBA" id="ARBA00008056"/>
    </source>
</evidence>
<proteinExistence type="inferred from homology"/>
<sequence>MENAAELPRIDYPQLIERDPLGHRTPASRAQRHALFSALRDMGFMYLRHPDISQGEVDTLFAHSHDFFAKPLATKMQILGRMDRGRGPSQGYSNPALLAADPSTSDIKEFFGMYRDDDTKRPNQWLDDAQSQAMRVRLVAFFHDCHTVVLELLSALAEEIGMATDALHPFVADKNHFVTCLFYPDAPKAAFKDRVRAAAHTDYGCLTLLFNDGGQGLQVLREDGEFQYVQRMDNCAIVNVGDLLSRFFNGTLPSTVHRVIEPPASTRGSGAEIPDRYSLAFFAHFNEDQLVQPLPAVISEAHPALFEPVRAGEHVKARVKQLHVAGHSLKEPDMGIERGTQTTVVASSKIQ</sequence>
<dbReference type="InterPro" id="IPR027443">
    <property type="entry name" value="IPNS-like_sf"/>
</dbReference>
<dbReference type="InterPro" id="IPR026992">
    <property type="entry name" value="DIOX_N"/>
</dbReference>
<keyword evidence="2" id="KW-0560">Oxidoreductase</keyword>
<dbReference type="GO" id="GO:0016491">
    <property type="term" value="F:oxidoreductase activity"/>
    <property type="evidence" value="ECO:0007669"/>
    <property type="project" value="UniProtKB-KW"/>
</dbReference>
<dbReference type="InterPro" id="IPR050231">
    <property type="entry name" value="Iron_ascorbate_oxido_reductase"/>
</dbReference>
<evidence type="ECO:0000313" key="4">
    <source>
        <dbReference type="EMBL" id="KAF2150684.1"/>
    </source>
</evidence>
<dbReference type="InterPro" id="IPR044861">
    <property type="entry name" value="IPNS-like_FE2OG_OXY"/>
</dbReference>
<keyword evidence="2" id="KW-0479">Metal-binding</keyword>
<evidence type="ECO:0000313" key="5">
    <source>
        <dbReference type="Proteomes" id="UP000799439"/>
    </source>
</evidence>
<dbReference type="Pfam" id="PF03171">
    <property type="entry name" value="2OG-FeII_Oxy"/>
    <property type="match status" value="1"/>
</dbReference>
<dbReference type="GO" id="GO:0044283">
    <property type="term" value="P:small molecule biosynthetic process"/>
    <property type="evidence" value="ECO:0007669"/>
    <property type="project" value="UniProtKB-ARBA"/>
</dbReference>
<dbReference type="Proteomes" id="UP000799439">
    <property type="component" value="Unassembled WGS sequence"/>
</dbReference>
<dbReference type="GO" id="GO:0046872">
    <property type="term" value="F:metal ion binding"/>
    <property type="evidence" value="ECO:0007669"/>
    <property type="project" value="UniProtKB-KW"/>
</dbReference>
<dbReference type="PROSITE" id="PS51471">
    <property type="entry name" value="FE2OG_OXY"/>
    <property type="match status" value="1"/>
</dbReference>
<keyword evidence="2" id="KW-0408">Iron</keyword>
<keyword evidence="5" id="KW-1185">Reference proteome</keyword>
<organism evidence="4 5">
    <name type="scientific">Myriangium duriaei CBS 260.36</name>
    <dbReference type="NCBI Taxonomy" id="1168546"/>
    <lineage>
        <taxon>Eukaryota</taxon>
        <taxon>Fungi</taxon>
        <taxon>Dikarya</taxon>
        <taxon>Ascomycota</taxon>
        <taxon>Pezizomycotina</taxon>
        <taxon>Dothideomycetes</taxon>
        <taxon>Dothideomycetidae</taxon>
        <taxon>Myriangiales</taxon>
        <taxon>Myriangiaceae</taxon>
        <taxon>Myriangium</taxon>
    </lineage>
</organism>
<evidence type="ECO:0000259" key="3">
    <source>
        <dbReference type="PROSITE" id="PS51471"/>
    </source>
</evidence>
<dbReference type="Gene3D" id="2.60.120.330">
    <property type="entry name" value="B-lactam Antibiotic, Isopenicillin N Synthase, Chain"/>
    <property type="match status" value="1"/>
</dbReference>
<dbReference type="PANTHER" id="PTHR47990">
    <property type="entry name" value="2-OXOGLUTARATE (2OG) AND FE(II)-DEPENDENT OXYGENASE SUPERFAMILY PROTEIN-RELATED"/>
    <property type="match status" value="1"/>
</dbReference>
<dbReference type="AlphaFoldDB" id="A0A9P4IXJ9"/>
<evidence type="ECO:0000256" key="2">
    <source>
        <dbReference type="RuleBase" id="RU003682"/>
    </source>
</evidence>
<feature type="domain" description="Fe2OG dioxygenase" evidence="3">
    <location>
        <begin position="174"/>
        <end position="285"/>
    </location>
</feature>
<gene>
    <name evidence="4" type="ORF">K461DRAFT_270095</name>
</gene>
<comment type="caution">
    <text evidence="4">The sequence shown here is derived from an EMBL/GenBank/DDBJ whole genome shotgun (WGS) entry which is preliminary data.</text>
</comment>
<accession>A0A9P4IXJ9</accession>
<reference evidence="4" key="1">
    <citation type="journal article" date="2020" name="Stud. Mycol.">
        <title>101 Dothideomycetes genomes: a test case for predicting lifestyles and emergence of pathogens.</title>
        <authorList>
            <person name="Haridas S."/>
            <person name="Albert R."/>
            <person name="Binder M."/>
            <person name="Bloem J."/>
            <person name="Labutti K."/>
            <person name="Salamov A."/>
            <person name="Andreopoulos B."/>
            <person name="Baker S."/>
            <person name="Barry K."/>
            <person name="Bills G."/>
            <person name="Bluhm B."/>
            <person name="Cannon C."/>
            <person name="Castanera R."/>
            <person name="Culley D."/>
            <person name="Daum C."/>
            <person name="Ezra D."/>
            <person name="Gonzalez J."/>
            <person name="Henrissat B."/>
            <person name="Kuo A."/>
            <person name="Liang C."/>
            <person name="Lipzen A."/>
            <person name="Lutzoni F."/>
            <person name="Magnuson J."/>
            <person name="Mondo S."/>
            <person name="Nolan M."/>
            <person name="Ohm R."/>
            <person name="Pangilinan J."/>
            <person name="Park H.-J."/>
            <person name="Ramirez L."/>
            <person name="Alfaro M."/>
            <person name="Sun H."/>
            <person name="Tritt A."/>
            <person name="Yoshinaga Y."/>
            <person name="Zwiers L.-H."/>
            <person name="Turgeon B."/>
            <person name="Goodwin S."/>
            <person name="Spatafora J."/>
            <person name="Crous P."/>
            <person name="Grigoriev I."/>
        </authorList>
    </citation>
    <scope>NUCLEOTIDE SEQUENCE</scope>
    <source>
        <strain evidence="4">CBS 260.36</strain>
    </source>
</reference>
<dbReference type="Pfam" id="PF14226">
    <property type="entry name" value="DIOX_N"/>
    <property type="match status" value="1"/>
</dbReference>
<name>A0A9P4IXJ9_9PEZI</name>
<dbReference type="SUPFAM" id="SSF51197">
    <property type="entry name" value="Clavaminate synthase-like"/>
    <property type="match status" value="1"/>
</dbReference>
<comment type="similarity">
    <text evidence="1 2">Belongs to the iron/ascorbate-dependent oxidoreductase family.</text>
</comment>
<dbReference type="InterPro" id="IPR005123">
    <property type="entry name" value="Oxoglu/Fe-dep_dioxygenase_dom"/>
</dbReference>
<dbReference type="OrthoDB" id="288590at2759"/>
<protein>
    <submittedName>
        <fullName evidence="4">Clavaminate synthase-like protein</fullName>
    </submittedName>
</protein>